<dbReference type="GO" id="GO:0005634">
    <property type="term" value="C:nucleus"/>
    <property type="evidence" value="ECO:0007669"/>
    <property type="project" value="UniProtKB-SubCell"/>
</dbReference>
<evidence type="ECO:0000256" key="7">
    <source>
        <dbReference type="ARBA" id="ARBA00023242"/>
    </source>
</evidence>
<evidence type="ECO:0000256" key="2">
    <source>
        <dbReference type="ARBA" id="ARBA00022723"/>
    </source>
</evidence>
<accession>A0AAD4CLJ7</accession>
<dbReference type="SUPFAM" id="SSF57701">
    <property type="entry name" value="Zn2/Cys6 DNA-binding domain"/>
    <property type="match status" value="1"/>
</dbReference>
<organism evidence="10 11">
    <name type="scientific">Aspergillus nanangensis</name>
    <dbReference type="NCBI Taxonomy" id="2582783"/>
    <lineage>
        <taxon>Eukaryota</taxon>
        <taxon>Fungi</taxon>
        <taxon>Dikarya</taxon>
        <taxon>Ascomycota</taxon>
        <taxon>Pezizomycotina</taxon>
        <taxon>Eurotiomycetes</taxon>
        <taxon>Eurotiomycetidae</taxon>
        <taxon>Eurotiales</taxon>
        <taxon>Aspergillaceae</taxon>
        <taxon>Aspergillus</taxon>
        <taxon>Aspergillus subgen. Circumdati</taxon>
    </lineage>
</organism>
<name>A0AAD4CLJ7_ASPNN</name>
<evidence type="ECO:0000259" key="9">
    <source>
        <dbReference type="PROSITE" id="PS00463"/>
    </source>
</evidence>
<dbReference type="Proteomes" id="UP001194746">
    <property type="component" value="Unassembled WGS sequence"/>
</dbReference>
<dbReference type="InterPro" id="IPR001138">
    <property type="entry name" value="Zn2Cys6_DnaBD"/>
</dbReference>
<sequence length="669" mass="75621">MPADHSGHIKKSRQRASVACHGCRERRTRCVVPAGSAICTHCYETGQQCIIRQDDRRRKPVSKAYVGGLQKRIQDLESALKESPRTATATATTSSPSHATPDCPLRAKNRNTSSLPTVFSPTNQLRDGTTTPGHRRYFGPASQPHMKWHDWISRTQEEDVYRAGQEQQQRHAQRVLDALDPDTQQYLMDLFWHHYNSVIQAVHRDAFEQGWDAYYSYFLHMCILAVGYRFADKRRPDMTRDNVFHREAKHMLEHEMENPQGVSSILGFLLLADLEGGCGRDHVGWLYVGVAIQLCFDIGLHRTPSRAQLSPQEIEVRRMTMRACVLYDRYWALFLGRPVALRLDKLDAYQFIKPVATQVIPDARHRWETQVYEALLELMELAGQIADILETSTFDRQTHFQLAALDRELTTWYAQLSHSLEYQAENVRTAPLSFFHLHQQYYSVMILLHSHLGQSCLDAPAPSTACHLVLLSQATCTMAAGRMAQIFWQQRQRFEITQMFSTGLQHAGSAASVLVEALSSPQERQSWRTNKKYLECLSTALEGMSSAYQAAERMVPVLHEIMTSLEKSSPCETDIGAQRRVGTVDQEGSPYHSTETKGEDTGQSSGSMELSFNATSPSSLPSLWGGTETATFSQASELNLASFDVDLETSPINSDVIQREKQSNIDFLT</sequence>
<proteinExistence type="predicted"/>
<dbReference type="GO" id="GO:0008270">
    <property type="term" value="F:zinc ion binding"/>
    <property type="evidence" value="ECO:0007669"/>
    <property type="project" value="InterPro"/>
</dbReference>
<keyword evidence="7" id="KW-0539">Nucleus</keyword>
<protein>
    <recommendedName>
        <fullName evidence="9">Zn(2)-C6 fungal-type domain-containing protein</fullName>
    </recommendedName>
</protein>
<dbReference type="InterPro" id="IPR007219">
    <property type="entry name" value="XnlR_reg_dom"/>
</dbReference>
<dbReference type="Pfam" id="PF04082">
    <property type="entry name" value="Fungal_trans"/>
    <property type="match status" value="1"/>
</dbReference>
<dbReference type="PROSITE" id="PS00463">
    <property type="entry name" value="ZN2_CY6_FUNGAL_1"/>
    <property type="match status" value="1"/>
</dbReference>
<feature type="region of interest" description="Disordered" evidence="8">
    <location>
        <begin position="78"/>
        <end position="132"/>
    </location>
</feature>
<evidence type="ECO:0000256" key="5">
    <source>
        <dbReference type="ARBA" id="ARBA00023125"/>
    </source>
</evidence>
<dbReference type="GO" id="GO:0009893">
    <property type="term" value="P:positive regulation of metabolic process"/>
    <property type="evidence" value="ECO:0007669"/>
    <property type="project" value="UniProtKB-ARBA"/>
</dbReference>
<dbReference type="GO" id="GO:0006351">
    <property type="term" value="P:DNA-templated transcription"/>
    <property type="evidence" value="ECO:0007669"/>
    <property type="project" value="InterPro"/>
</dbReference>
<dbReference type="SMART" id="SM00906">
    <property type="entry name" value="Fungal_trans"/>
    <property type="match status" value="1"/>
</dbReference>
<evidence type="ECO:0000313" key="11">
    <source>
        <dbReference type="Proteomes" id="UP001194746"/>
    </source>
</evidence>
<dbReference type="PANTHER" id="PTHR31313">
    <property type="entry name" value="TY1 ENHANCER ACTIVATOR"/>
    <property type="match status" value="1"/>
</dbReference>
<dbReference type="GO" id="GO:0000981">
    <property type="term" value="F:DNA-binding transcription factor activity, RNA polymerase II-specific"/>
    <property type="evidence" value="ECO:0007669"/>
    <property type="project" value="InterPro"/>
</dbReference>
<dbReference type="InterPro" id="IPR051615">
    <property type="entry name" value="Transcr_Regulatory_Elem"/>
</dbReference>
<dbReference type="EMBL" id="VCAU01000046">
    <property type="protein sequence ID" value="KAF9888473.1"/>
    <property type="molecule type" value="Genomic_DNA"/>
</dbReference>
<dbReference type="InterPro" id="IPR036864">
    <property type="entry name" value="Zn2-C6_fun-type_DNA-bd_sf"/>
</dbReference>
<keyword evidence="5" id="KW-0238">DNA-binding</keyword>
<keyword evidence="2" id="KW-0479">Metal-binding</keyword>
<reference evidence="10" key="2">
    <citation type="submission" date="2020-02" db="EMBL/GenBank/DDBJ databases">
        <authorList>
            <person name="Gilchrist C.L.M."/>
            <person name="Chooi Y.-H."/>
        </authorList>
    </citation>
    <scope>NUCLEOTIDE SEQUENCE</scope>
    <source>
        <strain evidence="10">MST-FP2251</strain>
    </source>
</reference>
<comment type="subcellular location">
    <subcellularLocation>
        <location evidence="1">Nucleus</location>
    </subcellularLocation>
</comment>
<dbReference type="AlphaFoldDB" id="A0AAD4CLJ7"/>
<keyword evidence="11" id="KW-1185">Reference proteome</keyword>
<evidence type="ECO:0000256" key="6">
    <source>
        <dbReference type="ARBA" id="ARBA00023163"/>
    </source>
</evidence>
<evidence type="ECO:0000256" key="3">
    <source>
        <dbReference type="ARBA" id="ARBA00022833"/>
    </source>
</evidence>
<keyword evidence="3" id="KW-0862">Zinc</keyword>
<dbReference type="GO" id="GO:0003677">
    <property type="term" value="F:DNA binding"/>
    <property type="evidence" value="ECO:0007669"/>
    <property type="project" value="UniProtKB-KW"/>
</dbReference>
<reference evidence="10" key="1">
    <citation type="journal article" date="2019" name="Beilstein J. Org. Chem.">
        <title>Nanangenines: drimane sesquiterpenoids as the dominant metabolite cohort of a novel Australian fungus, Aspergillus nanangensis.</title>
        <authorList>
            <person name="Lacey H.J."/>
            <person name="Gilchrist C.L.M."/>
            <person name="Crombie A."/>
            <person name="Kalaitzis J.A."/>
            <person name="Vuong D."/>
            <person name="Rutledge P.J."/>
            <person name="Turner P."/>
            <person name="Pitt J.I."/>
            <person name="Lacey E."/>
            <person name="Chooi Y.H."/>
            <person name="Piggott A.M."/>
        </authorList>
    </citation>
    <scope>NUCLEOTIDE SEQUENCE</scope>
    <source>
        <strain evidence="10">MST-FP2251</strain>
    </source>
</reference>
<dbReference type="CDD" id="cd12148">
    <property type="entry name" value="fungal_TF_MHR"/>
    <property type="match status" value="1"/>
</dbReference>
<feature type="compositionally biased region" description="Polar residues" evidence="8">
    <location>
        <begin position="110"/>
        <end position="132"/>
    </location>
</feature>
<evidence type="ECO:0000256" key="8">
    <source>
        <dbReference type="SAM" id="MobiDB-lite"/>
    </source>
</evidence>
<feature type="region of interest" description="Disordered" evidence="8">
    <location>
        <begin position="569"/>
        <end position="620"/>
    </location>
</feature>
<evidence type="ECO:0000256" key="1">
    <source>
        <dbReference type="ARBA" id="ARBA00004123"/>
    </source>
</evidence>
<feature type="compositionally biased region" description="Low complexity" evidence="8">
    <location>
        <begin position="85"/>
        <end position="101"/>
    </location>
</feature>
<gene>
    <name evidence="10" type="ORF">FE257_008580</name>
</gene>
<keyword evidence="6" id="KW-0804">Transcription</keyword>
<evidence type="ECO:0000256" key="4">
    <source>
        <dbReference type="ARBA" id="ARBA00023015"/>
    </source>
</evidence>
<keyword evidence="4" id="KW-0805">Transcription regulation</keyword>
<feature type="compositionally biased region" description="Polar residues" evidence="8">
    <location>
        <begin position="601"/>
        <end position="620"/>
    </location>
</feature>
<feature type="domain" description="Zn(2)-C6 fungal-type" evidence="9">
    <location>
        <begin position="19"/>
        <end position="49"/>
    </location>
</feature>
<dbReference type="Gene3D" id="4.10.240.10">
    <property type="entry name" value="Zn(2)-C6 fungal-type DNA-binding domain"/>
    <property type="match status" value="1"/>
</dbReference>
<comment type="caution">
    <text evidence="10">The sequence shown here is derived from an EMBL/GenBank/DDBJ whole genome shotgun (WGS) entry which is preliminary data.</text>
</comment>
<dbReference type="CDD" id="cd00067">
    <property type="entry name" value="GAL4"/>
    <property type="match status" value="1"/>
</dbReference>
<evidence type="ECO:0000313" key="10">
    <source>
        <dbReference type="EMBL" id="KAF9888473.1"/>
    </source>
</evidence>
<dbReference type="PANTHER" id="PTHR31313:SF81">
    <property type="entry name" value="TY1 ENHANCER ACTIVATOR"/>
    <property type="match status" value="1"/>
</dbReference>